<dbReference type="Proteomes" id="UP000633136">
    <property type="component" value="Unassembled WGS sequence"/>
</dbReference>
<dbReference type="EMBL" id="BMIS01000007">
    <property type="protein sequence ID" value="GGE71977.1"/>
    <property type="molecule type" value="Genomic_DNA"/>
</dbReference>
<comment type="caution">
    <text evidence="1">The sequence shown here is derived from an EMBL/GenBank/DDBJ whole genome shotgun (WGS) entry which is preliminary data.</text>
</comment>
<dbReference type="AlphaFoldDB" id="A0A917ERR7"/>
<protein>
    <submittedName>
        <fullName evidence="1">Uncharacterized protein</fullName>
    </submittedName>
</protein>
<reference evidence="1" key="2">
    <citation type="submission" date="2020-09" db="EMBL/GenBank/DDBJ databases">
        <authorList>
            <person name="Sun Q."/>
            <person name="Zhou Y."/>
        </authorList>
    </citation>
    <scope>NUCLEOTIDE SEQUENCE</scope>
    <source>
        <strain evidence="1">CGMCC 1.15388</strain>
    </source>
</reference>
<proteinExistence type="predicted"/>
<accession>A0A917ERR7</accession>
<keyword evidence="2" id="KW-1185">Reference proteome</keyword>
<evidence type="ECO:0000313" key="2">
    <source>
        <dbReference type="Proteomes" id="UP000633136"/>
    </source>
</evidence>
<organism evidence="1 2">
    <name type="scientific">Nesterenkonia cremea</name>
    <dbReference type="NCBI Taxonomy" id="1882340"/>
    <lineage>
        <taxon>Bacteria</taxon>
        <taxon>Bacillati</taxon>
        <taxon>Actinomycetota</taxon>
        <taxon>Actinomycetes</taxon>
        <taxon>Micrococcales</taxon>
        <taxon>Micrococcaceae</taxon>
        <taxon>Nesterenkonia</taxon>
    </lineage>
</organism>
<gene>
    <name evidence="1" type="ORF">GCM10011401_18720</name>
</gene>
<reference evidence="1" key="1">
    <citation type="journal article" date="2014" name="Int. J. Syst. Evol. Microbiol.">
        <title>Complete genome sequence of Corynebacterium casei LMG S-19264T (=DSM 44701T), isolated from a smear-ripened cheese.</title>
        <authorList>
            <consortium name="US DOE Joint Genome Institute (JGI-PGF)"/>
            <person name="Walter F."/>
            <person name="Albersmeier A."/>
            <person name="Kalinowski J."/>
            <person name="Ruckert C."/>
        </authorList>
    </citation>
    <scope>NUCLEOTIDE SEQUENCE</scope>
    <source>
        <strain evidence="1">CGMCC 1.15388</strain>
    </source>
</reference>
<name>A0A917ERR7_9MICC</name>
<dbReference type="RefSeq" id="WP_188685008.1">
    <property type="nucleotide sequence ID" value="NZ_BMIS01000007.1"/>
</dbReference>
<evidence type="ECO:0000313" key="1">
    <source>
        <dbReference type="EMBL" id="GGE71977.1"/>
    </source>
</evidence>
<sequence>MPEAEVHDIEHGDGYVAVYPEEDTPPPGEEADFLSTGPVDEDELLIVAREDGSLPLGLEPEELVEAQQILEADEAEGLDELEAMSLLEERGFDIEIPAEGSITARNVECNPFIAGLGTWSTAHTSSLAVFGNPEYEQFYQFSPSFQFTQQLVAGQGVGYIQTTSCCGA</sequence>